<keyword evidence="2 5" id="KW-0671">Queuosine biosynthesis</keyword>
<evidence type="ECO:0000256" key="3">
    <source>
        <dbReference type="ARBA" id="ARBA00022857"/>
    </source>
</evidence>
<evidence type="ECO:0000256" key="5">
    <source>
        <dbReference type="HAMAP-Rule" id="MF_00818"/>
    </source>
</evidence>
<comment type="catalytic activity">
    <reaction evidence="5">
        <text>7-aminomethyl-7-carbaguanine + 2 NADP(+) = 7-cyano-7-carbaguanine + 2 NADPH + 3 H(+)</text>
        <dbReference type="Rhea" id="RHEA:13409"/>
        <dbReference type="ChEBI" id="CHEBI:15378"/>
        <dbReference type="ChEBI" id="CHEBI:45075"/>
        <dbReference type="ChEBI" id="CHEBI:57783"/>
        <dbReference type="ChEBI" id="CHEBI:58349"/>
        <dbReference type="ChEBI" id="CHEBI:58703"/>
        <dbReference type="EC" id="1.7.1.13"/>
    </reaction>
</comment>
<feature type="binding site" evidence="5">
    <location>
        <begin position="95"/>
        <end position="96"/>
    </location>
    <ligand>
        <name>substrate</name>
    </ligand>
</feature>
<evidence type="ECO:0000313" key="7">
    <source>
        <dbReference type="Proteomes" id="UP001214250"/>
    </source>
</evidence>
<dbReference type="InterPro" id="IPR029500">
    <property type="entry name" value="QueF"/>
</dbReference>
<dbReference type="Gene3D" id="3.30.1130.10">
    <property type="match status" value="1"/>
</dbReference>
<keyword evidence="3 5" id="KW-0521">NADP</keyword>
<dbReference type="SUPFAM" id="SSF55620">
    <property type="entry name" value="Tetrahydrobiopterin biosynthesis enzymes-like"/>
    <property type="match status" value="1"/>
</dbReference>
<organism evidence="6 7">
    <name type="scientific">Lentisphaera profundi</name>
    <dbReference type="NCBI Taxonomy" id="1658616"/>
    <lineage>
        <taxon>Bacteria</taxon>
        <taxon>Pseudomonadati</taxon>
        <taxon>Lentisphaerota</taxon>
        <taxon>Lentisphaeria</taxon>
        <taxon>Lentisphaerales</taxon>
        <taxon>Lentisphaeraceae</taxon>
        <taxon>Lentisphaera</taxon>
    </lineage>
</organism>
<dbReference type="InterPro" id="IPR043133">
    <property type="entry name" value="GTP-CH-I_C/QueF"/>
</dbReference>
<feature type="active site" description="Proton donor" evidence="5">
    <location>
        <position position="61"/>
    </location>
</feature>
<dbReference type="EMBL" id="CP117811">
    <property type="protein sequence ID" value="WDE96788.1"/>
    <property type="molecule type" value="Genomic_DNA"/>
</dbReference>
<sequence>MSEKERLNTLTLLSKNEKNYFDSPEDAALEVFDNLYVGRDYKITFNCPEFTALCPVTGQPDFGKITITYIADEKCVESKSLKMYLFAFRNHNSFHEEVVNRILEDIVAVCDPREITVYGEFMPRGGISLDIEASHKKNS</sequence>
<evidence type="ECO:0000313" key="6">
    <source>
        <dbReference type="EMBL" id="WDE96788.1"/>
    </source>
</evidence>
<dbReference type="InterPro" id="IPR050084">
    <property type="entry name" value="NADPH_dep_7-cyano-7-deazaG_red"/>
</dbReference>
<dbReference type="GO" id="GO:0033739">
    <property type="term" value="F:preQ1 synthase activity"/>
    <property type="evidence" value="ECO:0007669"/>
    <property type="project" value="UniProtKB-EC"/>
</dbReference>
<evidence type="ECO:0000256" key="1">
    <source>
        <dbReference type="ARBA" id="ARBA00022490"/>
    </source>
</evidence>
<gene>
    <name evidence="5 6" type="primary">queF</name>
    <name evidence="6" type="ORF">PQO03_02285</name>
</gene>
<proteinExistence type="inferred from homology"/>
<dbReference type="EC" id="1.7.1.13" evidence="5"/>
<comment type="pathway">
    <text evidence="5">tRNA modification; tRNA-queuosine biosynthesis.</text>
</comment>
<keyword evidence="7" id="KW-1185">Reference proteome</keyword>
<dbReference type="HAMAP" id="MF_00818">
    <property type="entry name" value="QueF_type1"/>
    <property type="match status" value="1"/>
</dbReference>
<keyword evidence="4 5" id="KW-0560">Oxidoreductase</keyword>
<feature type="binding site" evidence="5">
    <location>
        <begin position="76"/>
        <end position="78"/>
    </location>
    <ligand>
        <name>substrate</name>
    </ligand>
</feature>
<protein>
    <recommendedName>
        <fullName evidence="5">NADPH-dependent 7-cyano-7-deazaguanine reductase</fullName>
        <ecNumber evidence="5">1.7.1.13</ecNumber>
    </recommendedName>
    <alternativeName>
        <fullName evidence="5">7-cyano-7-carbaguanine reductase</fullName>
    </alternativeName>
    <alternativeName>
        <fullName evidence="5">NADPH-dependent nitrile oxidoreductase</fullName>
    </alternativeName>
    <alternativeName>
        <fullName evidence="5">PreQ(0) reductase</fullName>
    </alternativeName>
</protein>
<evidence type="ECO:0000256" key="2">
    <source>
        <dbReference type="ARBA" id="ARBA00022785"/>
    </source>
</evidence>
<dbReference type="Proteomes" id="UP001214250">
    <property type="component" value="Chromosome 1"/>
</dbReference>
<dbReference type="Pfam" id="PF14489">
    <property type="entry name" value="QueF"/>
    <property type="match status" value="1"/>
</dbReference>
<comment type="subcellular location">
    <subcellularLocation>
        <location evidence="5">Cytoplasm</location>
    </subcellularLocation>
</comment>
<dbReference type="PANTHER" id="PTHR34354">
    <property type="entry name" value="NADPH-DEPENDENT 7-CYANO-7-DEAZAGUANINE REDUCTASE"/>
    <property type="match status" value="1"/>
</dbReference>
<evidence type="ECO:0000256" key="4">
    <source>
        <dbReference type="ARBA" id="ARBA00023002"/>
    </source>
</evidence>
<name>A0ABY7VU37_9BACT</name>
<dbReference type="PANTHER" id="PTHR34354:SF1">
    <property type="entry name" value="NADPH-DEPENDENT 7-CYANO-7-DEAZAGUANINE REDUCTASE"/>
    <property type="match status" value="1"/>
</dbReference>
<feature type="active site" description="Thioimide intermediate" evidence="5">
    <location>
        <position position="54"/>
    </location>
</feature>
<comment type="function">
    <text evidence="5">Catalyzes the NADPH-dependent reduction of 7-cyano-7-deazaguanine (preQ0) to 7-aminomethyl-7-deazaguanine (preQ1).</text>
</comment>
<accession>A0ABY7VU37</accession>
<dbReference type="InterPro" id="IPR016856">
    <property type="entry name" value="QueF_type1"/>
</dbReference>
<dbReference type="NCBIfam" id="TIGR03139">
    <property type="entry name" value="QueF-II"/>
    <property type="match status" value="1"/>
</dbReference>
<dbReference type="PIRSF" id="PIRSF027377">
    <property type="entry name" value="Nitrile_oxidored_QueF"/>
    <property type="match status" value="1"/>
</dbReference>
<keyword evidence="1 5" id="KW-0963">Cytoplasm</keyword>
<dbReference type="RefSeq" id="WP_274150853.1">
    <property type="nucleotide sequence ID" value="NZ_CP117811.1"/>
</dbReference>
<comment type="similarity">
    <text evidence="5">Belongs to the GTP cyclohydrolase I family. QueF type 1 subfamily.</text>
</comment>
<reference evidence="6 7" key="1">
    <citation type="submission" date="2023-02" db="EMBL/GenBank/DDBJ databases">
        <title>Genome sequence of Lentisphaera profundi SAORIC-696.</title>
        <authorList>
            <person name="Kim e."/>
            <person name="Cho J.-C."/>
            <person name="Choi A."/>
            <person name="Kang I."/>
        </authorList>
    </citation>
    <scope>NUCLEOTIDE SEQUENCE [LARGE SCALE GENOMIC DNA]</scope>
    <source>
        <strain evidence="6 7">SAORIC-696</strain>
    </source>
</reference>